<dbReference type="InterPro" id="IPR011611">
    <property type="entry name" value="PfkB_dom"/>
</dbReference>
<evidence type="ECO:0000256" key="4">
    <source>
        <dbReference type="ARBA" id="ARBA00022777"/>
    </source>
</evidence>
<keyword evidence="4" id="KW-0418">Kinase</keyword>
<dbReference type="InterPro" id="IPR029056">
    <property type="entry name" value="Ribokinase-like"/>
</dbReference>
<evidence type="ECO:0000256" key="3">
    <source>
        <dbReference type="ARBA" id="ARBA00022741"/>
    </source>
</evidence>
<dbReference type="PANTHER" id="PTHR46566">
    <property type="entry name" value="1-PHOSPHOFRUCTOKINASE-RELATED"/>
    <property type="match status" value="1"/>
</dbReference>
<feature type="domain" description="Carbohydrate kinase PfkB" evidence="7">
    <location>
        <begin position="6"/>
        <end position="299"/>
    </location>
</feature>
<keyword evidence="9" id="KW-1185">Reference proteome</keyword>
<dbReference type="InterPro" id="IPR017583">
    <property type="entry name" value="Tagatose/fructose_Pkinase"/>
</dbReference>
<dbReference type="GO" id="GO:0008443">
    <property type="term" value="F:phosphofructokinase activity"/>
    <property type="evidence" value="ECO:0007669"/>
    <property type="project" value="TreeGrafter"/>
</dbReference>
<organism evidence="8 9">
    <name type="scientific">Actinoallomurus iriomotensis</name>
    <dbReference type="NCBI Taxonomy" id="478107"/>
    <lineage>
        <taxon>Bacteria</taxon>
        <taxon>Bacillati</taxon>
        <taxon>Actinomycetota</taxon>
        <taxon>Actinomycetes</taxon>
        <taxon>Streptosporangiales</taxon>
        <taxon>Thermomonosporaceae</taxon>
        <taxon>Actinoallomurus</taxon>
    </lineage>
</organism>
<dbReference type="PIRSF" id="PIRSF000535">
    <property type="entry name" value="1PFK/6PFK/LacC"/>
    <property type="match status" value="1"/>
</dbReference>
<dbReference type="GO" id="GO:0005524">
    <property type="term" value="F:ATP binding"/>
    <property type="evidence" value="ECO:0007669"/>
    <property type="project" value="UniProtKB-KW"/>
</dbReference>
<protein>
    <submittedName>
        <fullName evidence="8">1-phosphofructokinase</fullName>
    </submittedName>
</protein>
<comment type="caution">
    <text evidence="8">The sequence shown here is derived from an EMBL/GenBank/DDBJ whole genome shotgun (WGS) entry which is preliminary data.</text>
</comment>
<evidence type="ECO:0000313" key="8">
    <source>
        <dbReference type="EMBL" id="GLY88754.1"/>
    </source>
</evidence>
<evidence type="ECO:0000259" key="7">
    <source>
        <dbReference type="Pfam" id="PF00294"/>
    </source>
</evidence>
<evidence type="ECO:0000256" key="6">
    <source>
        <dbReference type="PIRNR" id="PIRNR000535"/>
    </source>
</evidence>
<gene>
    <name evidence="8" type="ORF">Airi02_066830</name>
</gene>
<name>A0A9W6S810_9ACTN</name>
<sequence length="323" mass="32829">MTGSLVCVSLAPSLDRYLRLPGLTVGAVNRPSAVVERAGGKGLNVARTARALGVPVRSLVLAGGGTGERLRRLAGAEGLAVTWVDGGAETRQCSCLLDETTGELTEVYEPVRPVPAPAWPRFADAVEDAFAALTRDDVVVVSGRVPAGMPADALAFAVGRARSAGAEVLVDSDGPHVRGAVEAGPDLLKVNHAEAARAAGHADPDPWAAAGALRRAGARSVVVTLGGQGAICLGPDGERLTVSHAPVPAPLPVGSGDAFIGGWAAARLGAFGREPARSANLTDRLRLAAAVARANTRVLEAGDVTADAVAHELGEVRLTRCAD</sequence>
<dbReference type="GO" id="GO:0005829">
    <property type="term" value="C:cytosol"/>
    <property type="evidence" value="ECO:0007669"/>
    <property type="project" value="TreeGrafter"/>
</dbReference>
<accession>A0A9W6S810</accession>
<keyword evidence="3" id="KW-0547">Nucleotide-binding</keyword>
<dbReference type="Pfam" id="PF00294">
    <property type="entry name" value="PfkB"/>
    <property type="match status" value="1"/>
</dbReference>
<dbReference type="PANTHER" id="PTHR46566:SF5">
    <property type="entry name" value="1-PHOSPHOFRUCTOKINASE"/>
    <property type="match status" value="1"/>
</dbReference>
<evidence type="ECO:0000256" key="1">
    <source>
        <dbReference type="ARBA" id="ARBA00010688"/>
    </source>
</evidence>
<dbReference type="RefSeq" id="WP_285578593.1">
    <property type="nucleotide sequence ID" value="NZ_BSTK01000011.1"/>
</dbReference>
<dbReference type="EMBL" id="BSTK01000011">
    <property type="protein sequence ID" value="GLY88754.1"/>
    <property type="molecule type" value="Genomic_DNA"/>
</dbReference>
<keyword evidence="5" id="KW-0067">ATP-binding</keyword>
<dbReference type="Proteomes" id="UP001165074">
    <property type="component" value="Unassembled WGS sequence"/>
</dbReference>
<comment type="similarity">
    <text evidence="1">Belongs to the carbohydrate kinase PfkB family.</text>
</comment>
<evidence type="ECO:0000256" key="2">
    <source>
        <dbReference type="ARBA" id="ARBA00022679"/>
    </source>
</evidence>
<dbReference type="SUPFAM" id="SSF53613">
    <property type="entry name" value="Ribokinase-like"/>
    <property type="match status" value="1"/>
</dbReference>
<dbReference type="AlphaFoldDB" id="A0A9W6S810"/>
<evidence type="ECO:0000313" key="9">
    <source>
        <dbReference type="Proteomes" id="UP001165074"/>
    </source>
</evidence>
<evidence type="ECO:0000256" key="5">
    <source>
        <dbReference type="ARBA" id="ARBA00022840"/>
    </source>
</evidence>
<dbReference type="Gene3D" id="3.40.1190.20">
    <property type="match status" value="1"/>
</dbReference>
<proteinExistence type="inferred from homology"/>
<reference evidence="8" key="1">
    <citation type="submission" date="2023-03" db="EMBL/GenBank/DDBJ databases">
        <title>Actinoallomurus iriomotensis NBRC 103684.</title>
        <authorList>
            <person name="Ichikawa N."/>
            <person name="Sato H."/>
            <person name="Tonouchi N."/>
        </authorList>
    </citation>
    <scope>NUCLEOTIDE SEQUENCE</scope>
    <source>
        <strain evidence="8">NBRC 103684</strain>
    </source>
</reference>
<keyword evidence="2 6" id="KW-0808">Transferase</keyword>